<sequence>MDALVLAVLLGCIAAVSLGLAKFVTWCVDRRAFSAGRAARESEFIAQSVTDLRRLEIEATKRGNLLAAAELADEQERVA</sequence>
<evidence type="ECO:0000313" key="1">
    <source>
        <dbReference type="EMBL" id="OBU68449.1"/>
    </source>
</evidence>
<proteinExistence type="predicted"/>
<organism evidence="1 2">
    <name type="scientific">Stenotrophomonas maltophilia</name>
    <name type="common">Pseudomonas maltophilia</name>
    <name type="synonym">Xanthomonas maltophilia</name>
    <dbReference type="NCBI Taxonomy" id="40324"/>
    <lineage>
        <taxon>Bacteria</taxon>
        <taxon>Pseudomonadati</taxon>
        <taxon>Pseudomonadota</taxon>
        <taxon>Gammaproteobacteria</taxon>
        <taxon>Lysobacterales</taxon>
        <taxon>Lysobacteraceae</taxon>
        <taxon>Stenotrophomonas</taxon>
        <taxon>Stenotrophomonas maltophilia group</taxon>
    </lineage>
</organism>
<evidence type="ECO:0000313" key="2">
    <source>
        <dbReference type="Proteomes" id="UP000092256"/>
    </source>
</evidence>
<accession>A0A1A6Y0T2</accession>
<name>A0A1A6Y0T2_STEMA</name>
<dbReference type="RefSeq" id="WP_065198571.1">
    <property type="nucleotide sequence ID" value="NZ_LYVJ01000004.1"/>
</dbReference>
<reference evidence="1 2" key="1">
    <citation type="submission" date="2016-05" db="EMBL/GenBank/DDBJ databases">
        <title>Draft Genome Sequences of Stenotrophomonas maltophilia Strains Sm32COP, Sm41DVV, Sm46PAILV, SmF3, SmF22, SmSOFb1 and SmCVFa1, Isolated from Different Manures, in France.</title>
        <authorList>
            <person name="Nazaret S."/>
            <person name="Bodilis J."/>
        </authorList>
    </citation>
    <scope>NUCLEOTIDE SEQUENCE [LARGE SCALE GENOMIC DNA]</scope>
    <source>
        <strain evidence="1 2">Sm46PAILV</strain>
    </source>
</reference>
<dbReference type="AlphaFoldDB" id="A0A1A6Y0T2"/>
<gene>
    <name evidence="1" type="ORF">A9K58_06445</name>
</gene>
<dbReference type="Proteomes" id="UP000092256">
    <property type="component" value="Unassembled WGS sequence"/>
</dbReference>
<dbReference type="OrthoDB" id="6052630at2"/>
<dbReference type="EMBL" id="LYVJ01000004">
    <property type="protein sequence ID" value="OBU68449.1"/>
    <property type="molecule type" value="Genomic_DNA"/>
</dbReference>
<comment type="caution">
    <text evidence="1">The sequence shown here is derived from an EMBL/GenBank/DDBJ whole genome shotgun (WGS) entry which is preliminary data.</text>
</comment>
<protein>
    <submittedName>
        <fullName evidence="1">Uncharacterized protein</fullName>
    </submittedName>
</protein>